<dbReference type="InterPro" id="IPR011701">
    <property type="entry name" value="MFS"/>
</dbReference>
<reference evidence="9 10" key="1">
    <citation type="submission" date="2020-01" db="EMBL/GenBank/DDBJ databases">
        <title>Insect and environment-associated Actinomycetes.</title>
        <authorList>
            <person name="Currrie C."/>
            <person name="Chevrette M."/>
            <person name="Carlson C."/>
            <person name="Stubbendieck R."/>
            <person name="Wendt-Pienkowski E."/>
        </authorList>
    </citation>
    <scope>NUCLEOTIDE SEQUENCE [LARGE SCALE GENOMIC DNA]</scope>
    <source>
        <strain evidence="9 10">SID8386</strain>
    </source>
</reference>
<feature type="transmembrane region" description="Helical" evidence="7">
    <location>
        <begin position="197"/>
        <end position="216"/>
    </location>
</feature>
<dbReference type="InterPro" id="IPR036259">
    <property type="entry name" value="MFS_trans_sf"/>
</dbReference>
<evidence type="ECO:0000313" key="10">
    <source>
        <dbReference type="Proteomes" id="UP000470404"/>
    </source>
</evidence>
<dbReference type="EMBL" id="JAAGNC010000189">
    <property type="protein sequence ID" value="NEC61187.1"/>
    <property type="molecule type" value="Genomic_DNA"/>
</dbReference>
<dbReference type="Proteomes" id="UP000470404">
    <property type="component" value="Unassembled WGS sequence"/>
</dbReference>
<feature type="domain" description="Major facilitator superfamily (MFS) profile" evidence="8">
    <location>
        <begin position="25"/>
        <end position="439"/>
    </location>
</feature>
<dbReference type="PANTHER" id="PTHR43045">
    <property type="entry name" value="SHIKIMATE TRANSPORTER"/>
    <property type="match status" value="1"/>
</dbReference>
<sequence>MTTSNPSVTAAQASAGQRRRQARRIYAASFIGTTVEFYDFIAFGTAASLVFGKVFFASTSPVVGTIASFATLAIGYAARPLGGIIGGHFGDKVGRKSVLIWTMALMGTSTFLIGLLPSSGQIGSLAPILLVVLRLVQGLAVGGEWGGAVLMSVEHAKESNRGFFGSATGVGSGCGVLLAYTAFGALGGLGEDQFLKWGWRLPFLASGVLIAIGLYIRLRVEESPVFQAERGRSEAARTPARSPLLAVVRERPVRLLIGIGVYAGPFMAQAIITTFLISYATTKFGLPRQVLLDGLIVSLAGMLVTVPLFAWLSDKIGRRTVYIPATLLFGAFAFAAFPMVGTGSPLAITAVFVISMTFLNGATVGIVGSLLSELFPTRYRYTGASVSYQFAGLIGGGIGPLVASVLAETGAGVTAVSLMIAVFCVVSAVCAGVLGDTRKVDLHQA</sequence>
<proteinExistence type="predicted"/>
<feature type="transmembrane region" description="Helical" evidence="7">
    <location>
        <begin position="413"/>
        <end position="434"/>
    </location>
</feature>
<evidence type="ECO:0000256" key="1">
    <source>
        <dbReference type="ARBA" id="ARBA00004651"/>
    </source>
</evidence>
<comment type="subcellular location">
    <subcellularLocation>
        <location evidence="1">Cell membrane</location>
        <topology evidence="1">Multi-pass membrane protein</topology>
    </subcellularLocation>
</comment>
<dbReference type="PROSITE" id="PS50850">
    <property type="entry name" value="MFS"/>
    <property type="match status" value="1"/>
</dbReference>
<feature type="transmembrane region" description="Helical" evidence="7">
    <location>
        <begin position="255"/>
        <end position="279"/>
    </location>
</feature>
<feature type="transmembrane region" description="Helical" evidence="7">
    <location>
        <begin position="25"/>
        <end position="49"/>
    </location>
</feature>
<keyword evidence="3" id="KW-1003">Cell membrane</keyword>
<dbReference type="InterPro" id="IPR020846">
    <property type="entry name" value="MFS_dom"/>
</dbReference>
<feature type="transmembrane region" description="Helical" evidence="7">
    <location>
        <begin position="98"/>
        <end position="116"/>
    </location>
</feature>
<feature type="transmembrane region" description="Helical" evidence="7">
    <location>
        <begin position="346"/>
        <end position="374"/>
    </location>
</feature>
<keyword evidence="10" id="KW-1185">Reference proteome</keyword>
<dbReference type="CDD" id="cd17369">
    <property type="entry name" value="MFS_ShiA_like"/>
    <property type="match status" value="1"/>
</dbReference>
<evidence type="ECO:0000313" key="9">
    <source>
        <dbReference type="EMBL" id="NEC61187.1"/>
    </source>
</evidence>
<evidence type="ECO:0000256" key="3">
    <source>
        <dbReference type="ARBA" id="ARBA00022475"/>
    </source>
</evidence>
<name>A0ABX0C6Y5_9PSEU</name>
<feature type="transmembrane region" description="Helical" evidence="7">
    <location>
        <begin position="386"/>
        <end position="407"/>
    </location>
</feature>
<comment type="caution">
    <text evidence="9">The sequence shown here is derived from an EMBL/GenBank/DDBJ whole genome shotgun (WGS) entry which is preliminary data.</text>
</comment>
<evidence type="ECO:0000256" key="7">
    <source>
        <dbReference type="SAM" id="Phobius"/>
    </source>
</evidence>
<keyword evidence="6 7" id="KW-0472">Membrane</keyword>
<feature type="transmembrane region" description="Helical" evidence="7">
    <location>
        <begin position="321"/>
        <end position="340"/>
    </location>
</feature>
<dbReference type="RefSeq" id="WP_067585033.1">
    <property type="nucleotide sequence ID" value="NZ_JAAGNC010000189.1"/>
</dbReference>
<feature type="transmembrane region" description="Helical" evidence="7">
    <location>
        <begin position="128"/>
        <end position="151"/>
    </location>
</feature>
<evidence type="ECO:0000256" key="6">
    <source>
        <dbReference type="ARBA" id="ARBA00023136"/>
    </source>
</evidence>
<feature type="transmembrane region" description="Helical" evidence="7">
    <location>
        <begin position="291"/>
        <end position="312"/>
    </location>
</feature>
<protein>
    <submittedName>
        <fullName evidence="9">MHS family MFS transporter</fullName>
    </submittedName>
</protein>
<keyword evidence="5 7" id="KW-1133">Transmembrane helix</keyword>
<feature type="transmembrane region" description="Helical" evidence="7">
    <location>
        <begin position="163"/>
        <end position="185"/>
    </location>
</feature>
<evidence type="ECO:0000256" key="2">
    <source>
        <dbReference type="ARBA" id="ARBA00022448"/>
    </source>
</evidence>
<keyword evidence="4 7" id="KW-0812">Transmembrane</keyword>
<dbReference type="PANTHER" id="PTHR43045:SF1">
    <property type="entry name" value="SHIKIMATE TRANSPORTER"/>
    <property type="match status" value="1"/>
</dbReference>
<evidence type="ECO:0000256" key="4">
    <source>
        <dbReference type="ARBA" id="ARBA00022692"/>
    </source>
</evidence>
<accession>A0ABX0C6Y5</accession>
<evidence type="ECO:0000259" key="8">
    <source>
        <dbReference type="PROSITE" id="PS50850"/>
    </source>
</evidence>
<dbReference type="SUPFAM" id="SSF103473">
    <property type="entry name" value="MFS general substrate transporter"/>
    <property type="match status" value="1"/>
</dbReference>
<gene>
    <name evidence="9" type="ORF">G3I59_37715</name>
</gene>
<keyword evidence="2" id="KW-0813">Transport</keyword>
<feature type="transmembrane region" description="Helical" evidence="7">
    <location>
        <begin position="55"/>
        <end position="77"/>
    </location>
</feature>
<dbReference type="Gene3D" id="1.20.1250.20">
    <property type="entry name" value="MFS general substrate transporter like domains"/>
    <property type="match status" value="2"/>
</dbReference>
<dbReference type="Pfam" id="PF07690">
    <property type="entry name" value="MFS_1"/>
    <property type="match status" value="1"/>
</dbReference>
<organism evidence="9 10">
    <name type="scientific">Amycolatopsis rubida</name>
    <dbReference type="NCBI Taxonomy" id="112413"/>
    <lineage>
        <taxon>Bacteria</taxon>
        <taxon>Bacillati</taxon>
        <taxon>Actinomycetota</taxon>
        <taxon>Actinomycetes</taxon>
        <taxon>Pseudonocardiales</taxon>
        <taxon>Pseudonocardiaceae</taxon>
        <taxon>Amycolatopsis</taxon>
    </lineage>
</organism>
<evidence type="ECO:0000256" key="5">
    <source>
        <dbReference type="ARBA" id="ARBA00022989"/>
    </source>
</evidence>